<dbReference type="PROSITE" id="PS50294">
    <property type="entry name" value="WD_REPEATS_REGION"/>
    <property type="match status" value="1"/>
</dbReference>
<evidence type="ECO:0000313" key="5">
    <source>
        <dbReference type="Proteomes" id="UP000284706"/>
    </source>
</evidence>
<dbReference type="PANTHER" id="PTHR22847">
    <property type="entry name" value="WD40 REPEAT PROTEIN"/>
    <property type="match status" value="1"/>
</dbReference>
<organism evidence="4 5">
    <name type="scientific">Gymnopilus dilepis</name>
    <dbReference type="NCBI Taxonomy" id="231916"/>
    <lineage>
        <taxon>Eukaryota</taxon>
        <taxon>Fungi</taxon>
        <taxon>Dikarya</taxon>
        <taxon>Basidiomycota</taxon>
        <taxon>Agaricomycotina</taxon>
        <taxon>Agaricomycetes</taxon>
        <taxon>Agaricomycetidae</taxon>
        <taxon>Agaricales</taxon>
        <taxon>Agaricineae</taxon>
        <taxon>Hymenogastraceae</taxon>
        <taxon>Gymnopilus</taxon>
    </lineage>
</organism>
<dbReference type="PANTHER" id="PTHR22847:SF637">
    <property type="entry name" value="WD REPEAT DOMAIN 5B"/>
    <property type="match status" value="1"/>
</dbReference>
<name>A0A409YWX9_9AGAR</name>
<dbReference type="OrthoDB" id="10257301at2759"/>
<dbReference type="AlphaFoldDB" id="A0A409YWX9"/>
<keyword evidence="5" id="KW-1185">Reference proteome</keyword>
<reference evidence="4 5" key="1">
    <citation type="journal article" date="2018" name="Evol. Lett.">
        <title>Horizontal gene cluster transfer increased hallucinogenic mushroom diversity.</title>
        <authorList>
            <person name="Reynolds H.T."/>
            <person name="Vijayakumar V."/>
            <person name="Gluck-Thaler E."/>
            <person name="Korotkin H.B."/>
            <person name="Matheny P.B."/>
            <person name="Slot J.C."/>
        </authorList>
    </citation>
    <scope>NUCLEOTIDE SEQUENCE [LARGE SCALE GENOMIC DNA]</scope>
    <source>
        <strain evidence="4 5">SRW20</strain>
    </source>
</reference>
<comment type="caution">
    <text evidence="4">The sequence shown here is derived from an EMBL/GenBank/DDBJ whole genome shotgun (WGS) entry which is preliminary data.</text>
</comment>
<evidence type="ECO:0000256" key="3">
    <source>
        <dbReference type="PROSITE-ProRule" id="PRU00221"/>
    </source>
</evidence>
<dbReference type="SUPFAM" id="SSF50978">
    <property type="entry name" value="WD40 repeat-like"/>
    <property type="match status" value="1"/>
</dbReference>
<evidence type="ECO:0000256" key="2">
    <source>
        <dbReference type="ARBA" id="ARBA00022737"/>
    </source>
</evidence>
<dbReference type="SMART" id="SM00320">
    <property type="entry name" value="WD40"/>
    <property type="match status" value="4"/>
</dbReference>
<dbReference type="EMBL" id="NHYE01000103">
    <property type="protein sequence ID" value="PPR07534.1"/>
    <property type="molecule type" value="Genomic_DNA"/>
</dbReference>
<dbReference type="InterPro" id="IPR019775">
    <property type="entry name" value="WD40_repeat_CS"/>
</dbReference>
<dbReference type="InParanoid" id="A0A409YWX9"/>
<dbReference type="PROSITE" id="PS00678">
    <property type="entry name" value="WD_REPEATS_1"/>
    <property type="match status" value="1"/>
</dbReference>
<dbReference type="STRING" id="231916.A0A409YWX9"/>
<dbReference type="PRINTS" id="PR00320">
    <property type="entry name" value="GPROTEINBRPT"/>
</dbReference>
<feature type="repeat" description="WD" evidence="3">
    <location>
        <begin position="237"/>
        <end position="276"/>
    </location>
</feature>
<accession>A0A409YWX9</accession>
<evidence type="ECO:0000256" key="1">
    <source>
        <dbReference type="ARBA" id="ARBA00022574"/>
    </source>
</evidence>
<protein>
    <submittedName>
        <fullName evidence="4">Uncharacterized protein</fullName>
    </submittedName>
</protein>
<proteinExistence type="predicted"/>
<sequence>MFLLDMYITMSGMNTGHGSSRWTGEAIQHSVPIPDDPNNSKLASTCYLKCTRTHCVVQIDDVIHVYRLQDFLLTHSFQLPQGHSVADFDLDNDLLAIVFFDGDLHIWDLLDYKCAVVNLKDATLDYDAEVLPSAISFLKAGPIELGSNGLTGTSIWPQEPTVVIQDRPFDRNGAFWIWRLHRSDKEYVSPRPSFLRRIHTGIGAGFFKASGKTVATGCDDCTVRLWNLMTGDCDWVLIGHSRPVRQLCLDQSNVYSGSEDGTIRIWDIHSGRCLSVLNPHLGRVATLTCSSTHIMSCHLNRHSRKKVHIILWDIRSGDLVHNVDDSRQLSWPESQMVIDDYKMVVGGVDLSADEARFTVLDIRSGDLIDYFGTNGTTRVKGFASTNQFCVALIQRRGVYSLDVWDLRNYVQHYSSDVQSQDIQLADARKNTNAQDRG</sequence>
<dbReference type="InterPro" id="IPR001680">
    <property type="entry name" value="WD40_rpt"/>
</dbReference>
<dbReference type="InterPro" id="IPR020472">
    <property type="entry name" value="WD40_PAC1"/>
</dbReference>
<keyword evidence="1 3" id="KW-0853">WD repeat</keyword>
<gene>
    <name evidence="4" type="ORF">CVT26_013558</name>
</gene>
<dbReference type="GO" id="GO:1990234">
    <property type="term" value="C:transferase complex"/>
    <property type="evidence" value="ECO:0007669"/>
    <property type="project" value="UniProtKB-ARBA"/>
</dbReference>
<dbReference type="PROSITE" id="PS50082">
    <property type="entry name" value="WD_REPEATS_2"/>
    <property type="match status" value="1"/>
</dbReference>
<dbReference type="Pfam" id="PF00400">
    <property type="entry name" value="WD40"/>
    <property type="match status" value="2"/>
</dbReference>
<evidence type="ECO:0000313" key="4">
    <source>
        <dbReference type="EMBL" id="PPR07534.1"/>
    </source>
</evidence>
<keyword evidence="2" id="KW-0677">Repeat</keyword>
<dbReference type="InterPro" id="IPR015943">
    <property type="entry name" value="WD40/YVTN_repeat-like_dom_sf"/>
</dbReference>
<dbReference type="InterPro" id="IPR036322">
    <property type="entry name" value="WD40_repeat_dom_sf"/>
</dbReference>
<dbReference type="Proteomes" id="UP000284706">
    <property type="component" value="Unassembled WGS sequence"/>
</dbReference>
<dbReference type="Gene3D" id="2.130.10.10">
    <property type="entry name" value="YVTN repeat-like/Quinoprotein amine dehydrogenase"/>
    <property type="match status" value="1"/>
</dbReference>